<comment type="caution">
    <text evidence="3">The sequence shown here is derived from an EMBL/GenBank/DDBJ whole genome shotgun (WGS) entry which is preliminary data.</text>
</comment>
<dbReference type="InterPro" id="IPR011055">
    <property type="entry name" value="Dup_hybrid_motif"/>
</dbReference>
<dbReference type="AlphaFoldDB" id="A0A399EFY8"/>
<feature type="domain" description="M23ase beta-sheet core" evidence="2">
    <location>
        <begin position="53"/>
        <end position="136"/>
    </location>
</feature>
<dbReference type="PANTHER" id="PTHR21666">
    <property type="entry name" value="PEPTIDASE-RELATED"/>
    <property type="match status" value="1"/>
</dbReference>
<keyword evidence="4" id="KW-1185">Reference proteome</keyword>
<organism evidence="3 4">
    <name type="scientific">Calidithermus terrae</name>
    <dbReference type="NCBI Taxonomy" id="1408545"/>
    <lineage>
        <taxon>Bacteria</taxon>
        <taxon>Thermotogati</taxon>
        <taxon>Deinococcota</taxon>
        <taxon>Deinococci</taxon>
        <taxon>Thermales</taxon>
        <taxon>Thermaceae</taxon>
        <taxon>Calidithermus</taxon>
    </lineage>
</organism>
<dbReference type="InterPro" id="IPR050570">
    <property type="entry name" value="Cell_wall_metabolism_enzyme"/>
</dbReference>
<dbReference type="Gene3D" id="2.70.70.10">
    <property type="entry name" value="Glucose Permease (Domain IIA)"/>
    <property type="match status" value="1"/>
</dbReference>
<evidence type="ECO:0000313" key="4">
    <source>
        <dbReference type="Proteomes" id="UP000265715"/>
    </source>
</evidence>
<dbReference type="SUPFAM" id="SSF51261">
    <property type="entry name" value="Duplicated hybrid motif"/>
    <property type="match status" value="1"/>
</dbReference>
<dbReference type="CDD" id="cd12797">
    <property type="entry name" value="M23_peptidase"/>
    <property type="match status" value="1"/>
</dbReference>
<feature type="region of interest" description="Disordered" evidence="1">
    <location>
        <begin position="184"/>
        <end position="206"/>
    </location>
</feature>
<dbReference type="Pfam" id="PF01551">
    <property type="entry name" value="Peptidase_M23"/>
    <property type="match status" value="1"/>
</dbReference>
<evidence type="ECO:0000256" key="1">
    <source>
        <dbReference type="SAM" id="MobiDB-lite"/>
    </source>
</evidence>
<dbReference type="Proteomes" id="UP000265715">
    <property type="component" value="Unassembled WGS sequence"/>
</dbReference>
<protein>
    <submittedName>
        <fullName evidence="3">Murein hydrolase activator NlpD</fullName>
    </submittedName>
</protein>
<reference evidence="3 4" key="1">
    <citation type="submission" date="2018-08" db="EMBL/GenBank/DDBJ databases">
        <title>Meiothermus terrae DSM 26712 genome sequencing project.</title>
        <authorList>
            <person name="Da Costa M.S."/>
            <person name="Albuquerque L."/>
            <person name="Raposo P."/>
            <person name="Froufe H.J.C."/>
            <person name="Barroso C.S."/>
            <person name="Egas C."/>
        </authorList>
    </citation>
    <scope>NUCLEOTIDE SEQUENCE [LARGE SCALE GENOMIC DNA]</scope>
    <source>
        <strain evidence="3 4">DSM 26712</strain>
    </source>
</reference>
<dbReference type="RefSeq" id="WP_170159720.1">
    <property type="nucleotide sequence ID" value="NZ_QXDL01000202.1"/>
</dbReference>
<dbReference type="PANTHER" id="PTHR21666:SF270">
    <property type="entry name" value="MUREIN HYDROLASE ACTIVATOR ENVC"/>
    <property type="match status" value="1"/>
</dbReference>
<keyword evidence="3" id="KW-0378">Hydrolase</keyword>
<proteinExistence type="predicted"/>
<dbReference type="EMBL" id="QXDL01000202">
    <property type="protein sequence ID" value="RIH81142.1"/>
    <property type="molecule type" value="Genomic_DNA"/>
</dbReference>
<gene>
    <name evidence="3" type="primary">nlpD</name>
    <name evidence="3" type="ORF">Mterra_03361</name>
</gene>
<accession>A0A399EFY8</accession>
<evidence type="ECO:0000259" key="2">
    <source>
        <dbReference type="Pfam" id="PF01551"/>
    </source>
</evidence>
<name>A0A399EFY8_9DEIN</name>
<sequence>MANVKRLYFHPCLPAHRYSVQPGCGFLDPAYEQATGWLHPGADYNGRGGGDTDLGDPVYAVTDGTVVEVGFFKVWGNLVLIHHEGPGVWTLSAHCDQVLVQAGQRVRAGQQIGTIGKGDTRVKKPYRAHLHFEVRLFGPERIPINDWPTATFKNRRDKALVEILHTRVDPERWLEKMHALPVLPGRGLSRGRGRRARRLEERSPAH</sequence>
<dbReference type="InterPro" id="IPR016047">
    <property type="entry name" value="M23ase_b-sheet_dom"/>
</dbReference>
<dbReference type="GO" id="GO:0004222">
    <property type="term" value="F:metalloendopeptidase activity"/>
    <property type="evidence" value="ECO:0007669"/>
    <property type="project" value="TreeGrafter"/>
</dbReference>
<evidence type="ECO:0000313" key="3">
    <source>
        <dbReference type="EMBL" id="RIH81142.1"/>
    </source>
</evidence>